<protein>
    <submittedName>
        <fullName evidence="2">Uncharacterized protein</fullName>
    </submittedName>
</protein>
<accession>A0A8H5LQL0</accession>
<dbReference type="AlphaFoldDB" id="A0A8H5LQL0"/>
<feature type="region of interest" description="Disordered" evidence="1">
    <location>
        <begin position="1"/>
        <end position="52"/>
    </location>
</feature>
<evidence type="ECO:0000313" key="3">
    <source>
        <dbReference type="Proteomes" id="UP000518752"/>
    </source>
</evidence>
<proteinExistence type="predicted"/>
<feature type="compositionally biased region" description="Basic residues" evidence="1">
    <location>
        <begin position="84"/>
        <end position="95"/>
    </location>
</feature>
<keyword evidence="3" id="KW-1185">Reference proteome</keyword>
<name>A0A8H5LQL0_9AGAR</name>
<feature type="region of interest" description="Disordered" evidence="1">
    <location>
        <begin position="75"/>
        <end position="130"/>
    </location>
</feature>
<comment type="caution">
    <text evidence="2">The sequence shown here is derived from an EMBL/GenBank/DDBJ whole genome shotgun (WGS) entry which is preliminary data.</text>
</comment>
<reference evidence="2 3" key="1">
    <citation type="journal article" date="2020" name="ISME J.">
        <title>Uncovering the hidden diversity of litter-decomposition mechanisms in mushroom-forming fungi.</title>
        <authorList>
            <person name="Floudas D."/>
            <person name="Bentzer J."/>
            <person name="Ahren D."/>
            <person name="Johansson T."/>
            <person name="Persson P."/>
            <person name="Tunlid A."/>
        </authorList>
    </citation>
    <scope>NUCLEOTIDE SEQUENCE [LARGE SCALE GENOMIC DNA]</scope>
    <source>
        <strain evidence="2 3">CBS 406.79</strain>
    </source>
</reference>
<organism evidence="2 3">
    <name type="scientific">Collybiopsis confluens</name>
    <dbReference type="NCBI Taxonomy" id="2823264"/>
    <lineage>
        <taxon>Eukaryota</taxon>
        <taxon>Fungi</taxon>
        <taxon>Dikarya</taxon>
        <taxon>Basidiomycota</taxon>
        <taxon>Agaricomycotina</taxon>
        <taxon>Agaricomycetes</taxon>
        <taxon>Agaricomycetidae</taxon>
        <taxon>Agaricales</taxon>
        <taxon>Marasmiineae</taxon>
        <taxon>Omphalotaceae</taxon>
        <taxon>Collybiopsis</taxon>
    </lineage>
</organism>
<evidence type="ECO:0000256" key="1">
    <source>
        <dbReference type="SAM" id="MobiDB-lite"/>
    </source>
</evidence>
<evidence type="ECO:0000313" key="2">
    <source>
        <dbReference type="EMBL" id="KAF5366365.1"/>
    </source>
</evidence>
<dbReference type="Proteomes" id="UP000518752">
    <property type="component" value="Unassembled WGS sequence"/>
</dbReference>
<dbReference type="EMBL" id="JAACJN010000154">
    <property type="protein sequence ID" value="KAF5366365.1"/>
    <property type="molecule type" value="Genomic_DNA"/>
</dbReference>
<feature type="compositionally biased region" description="Low complexity" evidence="1">
    <location>
        <begin position="103"/>
        <end position="115"/>
    </location>
</feature>
<sequence length="130" mass="13929">MPGASPLTPSSTSLTHRLAPSSPAPLPKRTSSVSSHHRRCASSKEVSGIDLAPNHAFRAYVRALCRSLFHSITSQDSSAVHTNSRAHRPSCSRHIPRSETRKVGSTTHVTSTSSGKPIPTAPTENHWEGC</sequence>
<feature type="compositionally biased region" description="Low complexity" evidence="1">
    <location>
        <begin position="1"/>
        <end position="15"/>
    </location>
</feature>
<gene>
    <name evidence="2" type="ORF">D9757_011472</name>
</gene>